<dbReference type="EMBL" id="CAUOFW020002978">
    <property type="protein sequence ID" value="CAK9157300.1"/>
    <property type="molecule type" value="Genomic_DNA"/>
</dbReference>
<dbReference type="Proteomes" id="UP001642360">
    <property type="component" value="Unassembled WGS sequence"/>
</dbReference>
<evidence type="ECO:0000313" key="2">
    <source>
        <dbReference type="Proteomes" id="UP001642360"/>
    </source>
</evidence>
<accession>A0ABC8SK77</accession>
<reference evidence="1 2" key="1">
    <citation type="submission" date="2024-02" db="EMBL/GenBank/DDBJ databases">
        <authorList>
            <person name="Vignale AGUSTIN F."/>
            <person name="Sosa J E."/>
            <person name="Modenutti C."/>
        </authorList>
    </citation>
    <scope>NUCLEOTIDE SEQUENCE [LARGE SCALE GENOMIC DNA]</scope>
</reference>
<proteinExistence type="predicted"/>
<gene>
    <name evidence="1" type="ORF">ILEXP_LOCUS25850</name>
</gene>
<name>A0ABC8SK77_9AQUA</name>
<keyword evidence="2" id="KW-1185">Reference proteome</keyword>
<dbReference type="AlphaFoldDB" id="A0ABC8SK77"/>
<comment type="caution">
    <text evidence="1">The sequence shown here is derived from an EMBL/GenBank/DDBJ whole genome shotgun (WGS) entry which is preliminary data.</text>
</comment>
<evidence type="ECO:0000313" key="1">
    <source>
        <dbReference type="EMBL" id="CAK9157300.1"/>
    </source>
</evidence>
<sequence length="81" mass="9575">MRKLGKNKRGEKPEEADVEELKWNSDVAELRWRTQMKRRRRLTKLRRRSMAEKEVEICGVATVRVRSGNNGDEEDEGLKSF</sequence>
<protein>
    <submittedName>
        <fullName evidence="1">Uncharacterized protein</fullName>
    </submittedName>
</protein>
<organism evidence="1 2">
    <name type="scientific">Ilex paraguariensis</name>
    <name type="common">yerba mate</name>
    <dbReference type="NCBI Taxonomy" id="185542"/>
    <lineage>
        <taxon>Eukaryota</taxon>
        <taxon>Viridiplantae</taxon>
        <taxon>Streptophyta</taxon>
        <taxon>Embryophyta</taxon>
        <taxon>Tracheophyta</taxon>
        <taxon>Spermatophyta</taxon>
        <taxon>Magnoliopsida</taxon>
        <taxon>eudicotyledons</taxon>
        <taxon>Gunneridae</taxon>
        <taxon>Pentapetalae</taxon>
        <taxon>asterids</taxon>
        <taxon>campanulids</taxon>
        <taxon>Aquifoliales</taxon>
        <taxon>Aquifoliaceae</taxon>
        <taxon>Ilex</taxon>
    </lineage>
</organism>